<feature type="transmembrane region" description="Helical" evidence="2">
    <location>
        <begin position="186"/>
        <end position="208"/>
    </location>
</feature>
<feature type="region of interest" description="Disordered" evidence="1">
    <location>
        <begin position="207"/>
        <end position="311"/>
    </location>
</feature>
<dbReference type="OrthoDB" id="57532at2"/>
<sequence length="427" mass="43978">MQEHCDTTGGTAPSDTELVRRIRAGARSGGRTADAPFGTPAPDGSARTGQDALHEFHQRHYAAVLAKARDCCRSSQAAADLAKEAIGRVLYFPDPDEGPDPAWRAALLTAVGTTAAAWHRTARNAELRDDFAAWLAAQPGEGSGPGDGARSFGADRVSTPGPSFSGKVPSAAPDTPRRARFSPARITVLAVAVAVLAGVAISVGPLFGAKDDDAAAGRRDRADRSSAPATDRPPSASATSSATASRSPSGSPSPTHSKKPKHPSSPPPAPAKPSHAPRPGPADKPPAGHTAPLGSRPWTSQKYSFAPFRPDSSIDGHPLTIQGATYSQGLGAHAYSEITYELGGACTALGVDVGVDDEVGANGSVVFQIYRDDTKVADSGLMTVDQPAKHLTADLTGGSRLRLVVTDGGNGMDSDHADWGGPRLTCR</sequence>
<dbReference type="Gene3D" id="2.60.120.1060">
    <property type="entry name" value="NPCBM/NEW2 domain"/>
    <property type="match status" value="1"/>
</dbReference>
<feature type="domain" description="Glycosyl hydrolase family 98 putative carbohydrate-binding module" evidence="3">
    <location>
        <begin position="286"/>
        <end position="426"/>
    </location>
</feature>
<dbReference type="RefSeq" id="WP_086719828.1">
    <property type="nucleotide sequence ID" value="NZ_BLAG01000005.1"/>
</dbReference>
<keyword evidence="2" id="KW-0812">Transmembrane</keyword>
<organism evidence="4 5">
    <name type="scientific">Streptomyces angustmyceticus</name>
    <dbReference type="NCBI Taxonomy" id="285578"/>
    <lineage>
        <taxon>Bacteria</taxon>
        <taxon>Bacillati</taxon>
        <taxon>Actinomycetota</taxon>
        <taxon>Actinomycetes</taxon>
        <taxon>Kitasatosporales</taxon>
        <taxon>Streptomycetaceae</taxon>
        <taxon>Streptomyces</taxon>
    </lineage>
</organism>
<protein>
    <recommendedName>
        <fullName evidence="3">Glycosyl hydrolase family 98 putative carbohydrate-binding module domain-containing protein</fullName>
    </recommendedName>
</protein>
<proteinExistence type="predicted"/>
<dbReference type="InterPro" id="IPR038637">
    <property type="entry name" value="NPCBM_sf"/>
</dbReference>
<dbReference type="SUPFAM" id="SSF49785">
    <property type="entry name" value="Galactose-binding domain-like"/>
    <property type="match status" value="1"/>
</dbReference>
<reference evidence="4 5" key="1">
    <citation type="submission" date="2019-10" db="EMBL/GenBank/DDBJ databases">
        <title>Whole genome shotgun sequence of Streptomyces angustmyceticus NBRC 3934.</title>
        <authorList>
            <person name="Hosoyama A."/>
            <person name="Ichikawa N."/>
            <person name="Kimura A."/>
            <person name="Kitahashi Y."/>
            <person name="Komaki H."/>
            <person name="Uohara A."/>
        </authorList>
    </citation>
    <scope>NUCLEOTIDE SEQUENCE [LARGE SCALE GENOMIC DNA]</scope>
    <source>
        <strain evidence="4 5">NBRC 3934</strain>
    </source>
</reference>
<feature type="region of interest" description="Disordered" evidence="1">
    <location>
        <begin position="137"/>
        <end position="177"/>
    </location>
</feature>
<gene>
    <name evidence="4" type="ORF">San01_10900</name>
</gene>
<evidence type="ECO:0000256" key="1">
    <source>
        <dbReference type="SAM" id="MobiDB-lite"/>
    </source>
</evidence>
<dbReference type="InterPro" id="IPR008979">
    <property type="entry name" value="Galactose-bd-like_sf"/>
</dbReference>
<evidence type="ECO:0000313" key="4">
    <source>
        <dbReference type="EMBL" id="GES28603.1"/>
    </source>
</evidence>
<comment type="caution">
    <text evidence="4">The sequence shown here is derived from an EMBL/GenBank/DDBJ whole genome shotgun (WGS) entry which is preliminary data.</text>
</comment>
<dbReference type="Proteomes" id="UP000325598">
    <property type="component" value="Unassembled WGS sequence"/>
</dbReference>
<dbReference type="EMBL" id="BLAG01000005">
    <property type="protein sequence ID" value="GES28603.1"/>
    <property type="molecule type" value="Genomic_DNA"/>
</dbReference>
<dbReference type="AlphaFoldDB" id="A0A5J4L3M3"/>
<dbReference type="GeneID" id="96750844"/>
<keyword evidence="2" id="KW-1133">Transmembrane helix</keyword>
<dbReference type="Pfam" id="PF08305">
    <property type="entry name" value="NPCBM"/>
    <property type="match status" value="1"/>
</dbReference>
<feature type="compositionally biased region" description="Basic and acidic residues" evidence="1">
    <location>
        <begin position="209"/>
        <end position="224"/>
    </location>
</feature>
<feature type="compositionally biased region" description="Low complexity" evidence="1">
    <location>
        <begin position="225"/>
        <end position="255"/>
    </location>
</feature>
<evidence type="ECO:0000259" key="3">
    <source>
        <dbReference type="SMART" id="SM00776"/>
    </source>
</evidence>
<dbReference type="SMART" id="SM00776">
    <property type="entry name" value="NPCBM"/>
    <property type="match status" value="1"/>
</dbReference>
<evidence type="ECO:0000313" key="5">
    <source>
        <dbReference type="Proteomes" id="UP000325598"/>
    </source>
</evidence>
<feature type="region of interest" description="Disordered" evidence="1">
    <location>
        <begin position="26"/>
        <end position="48"/>
    </location>
</feature>
<keyword evidence="5" id="KW-1185">Reference proteome</keyword>
<feature type="compositionally biased region" description="Pro residues" evidence="1">
    <location>
        <begin position="263"/>
        <end position="284"/>
    </location>
</feature>
<keyword evidence="2" id="KW-0472">Membrane</keyword>
<accession>A0A5J4L3M3</accession>
<name>A0A5J4L3M3_9ACTN</name>
<evidence type="ECO:0000256" key="2">
    <source>
        <dbReference type="SAM" id="Phobius"/>
    </source>
</evidence>
<dbReference type="InterPro" id="IPR013222">
    <property type="entry name" value="Glyco_hyd_98_carb-bd"/>
</dbReference>